<dbReference type="EMBL" id="JARBJD010000007">
    <property type="protein sequence ID" value="KAK2963302.1"/>
    <property type="molecule type" value="Genomic_DNA"/>
</dbReference>
<evidence type="ECO:0000313" key="2">
    <source>
        <dbReference type="Proteomes" id="UP001281761"/>
    </source>
</evidence>
<dbReference type="Pfam" id="PF09797">
    <property type="entry name" value="NatB_MDM20"/>
    <property type="match status" value="1"/>
</dbReference>
<sequence length="1080" mass="121453">MSRRATLEFIQLATSEKIKEAYQFAEKSCSDNPESPVPKLMKSYALYRMDMADKARELAISARNTLMDGKPQASSDIDAEIYAQWVLSYIDILPDYVPIISKKFEVNPTEQNALCLFMHNVNALRPQEQQKLALVMAKAYKRTVYTYWVICSYYQQFLITQDQRQKNLYLQLADGFYTKLIQENLVKTSSHFALWMNIQHALKRYTKILTTLSDSSLGTLFNQSRDRLERIINTVSSIRSSSEDQSNPLSLYLTGIIHKIAKVLLAECDADDWTQWTNFIDTTCILTKHAWTTDKDASFITSMSSSEQEDDKQVVQSIQTLGPLQLSQKECDKRIGHTDSLKDFTTVSLSSSFDEAESFITQQIIESEWLTDESKRAERKLIRGPRLALIELAKRRLQSEGGSDSTDKLVHVKSFLRTNLTKPSFLLDIETTFTELDQAEKAQLISEMKTSLNSSIESFKSKTEGQLQENEIGRLANCCNNVVTLESIAAESSPESLSTFTPCSCLPDLIHVVKSVISRIEPETEIRPTGVPEGAKLKMALKTPPPHVTSLSQLHCAQVRQRWTQHLANPLTPFLYDSIAELQTFLDGGDCGHFQPHIQLASLYSKCALPNSLSNTWRHLSIKHIQSESLFFFFFPTFFFLNDKSNTHTTISTIVQFHNEFMKDRGTFLLYTYNPPKQGEQYGHSNLLQSVNFIDDSGTGHYELLDSAHAMIDKAANSLEQFTERAVRQFYRIQDWTKLQRKGNQELTGSDYDALFLNLVEEVGKGVTPQYSSVDLLTSGTPATALRSEAILNQINTVLQPTMDPSPFSTPLSLRSSSFRTSSQFEQAAKDEAKYITLLIFVSSQLLLHSFSILNSIHPTPSTHSEHLTSFNAYLSQLSALSNGIKEKSSFALIPVDKNVLASLTTLIHSLFSVIPHLSLSASEETLSQHLSLFSKHFSTFIEESLKSASHVTPVLLYSLASLVSFVVTPVSSILLAIHSLVAPKGGKKGKKSERTTQTNTLRTSIRQFQTDFTTNLTSITGFIDELLGLQRLLHPSLISLLPQTGSVTDVAMETYQGQLKMTLGHIHEVIKILALLKWK</sequence>
<dbReference type="Proteomes" id="UP001281761">
    <property type="component" value="Unassembled WGS sequence"/>
</dbReference>
<accession>A0ABQ9YHS0</accession>
<evidence type="ECO:0000313" key="1">
    <source>
        <dbReference type="EMBL" id="KAK2963302.1"/>
    </source>
</evidence>
<proteinExistence type="predicted"/>
<comment type="caution">
    <text evidence="1">The sequence shown here is derived from an EMBL/GenBank/DDBJ whole genome shotgun (WGS) entry which is preliminary data.</text>
</comment>
<protein>
    <submittedName>
        <fullName evidence="1">N-terminal acetyltransferase B complex non-catalytic subunit</fullName>
    </submittedName>
</protein>
<keyword evidence="2" id="KW-1185">Reference proteome</keyword>
<gene>
    <name evidence="1" type="ORF">BLNAU_1836</name>
</gene>
<dbReference type="InterPro" id="IPR019183">
    <property type="entry name" value="NAA25_NatB_aux_su"/>
</dbReference>
<organism evidence="1 2">
    <name type="scientific">Blattamonas nauphoetae</name>
    <dbReference type="NCBI Taxonomy" id="2049346"/>
    <lineage>
        <taxon>Eukaryota</taxon>
        <taxon>Metamonada</taxon>
        <taxon>Preaxostyla</taxon>
        <taxon>Oxymonadida</taxon>
        <taxon>Blattamonas</taxon>
    </lineage>
</organism>
<name>A0ABQ9YHS0_9EUKA</name>
<reference evidence="1 2" key="1">
    <citation type="journal article" date="2022" name="bioRxiv">
        <title>Genomics of Preaxostyla Flagellates Illuminates Evolutionary Transitions and the Path Towards Mitochondrial Loss.</title>
        <authorList>
            <person name="Novak L.V.F."/>
            <person name="Treitli S.C."/>
            <person name="Pyrih J."/>
            <person name="Halakuc P."/>
            <person name="Pipaliya S.V."/>
            <person name="Vacek V."/>
            <person name="Brzon O."/>
            <person name="Soukal P."/>
            <person name="Eme L."/>
            <person name="Dacks J.B."/>
            <person name="Karnkowska A."/>
            <person name="Elias M."/>
            <person name="Hampl V."/>
        </authorList>
    </citation>
    <scope>NUCLEOTIDE SEQUENCE [LARGE SCALE GENOMIC DNA]</scope>
    <source>
        <strain evidence="1">NAU3</strain>
        <tissue evidence="1">Gut</tissue>
    </source>
</reference>